<dbReference type="Proteomes" id="UP000638313">
    <property type="component" value="Unassembled WGS sequence"/>
</dbReference>
<dbReference type="EMBL" id="BNBD01000001">
    <property type="protein sequence ID" value="GHF25711.1"/>
    <property type="molecule type" value="Genomic_DNA"/>
</dbReference>
<organism evidence="3 4">
    <name type="scientific">Streptomyces mashuensis</name>
    <dbReference type="NCBI Taxonomy" id="33904"/>
    <lineage>
        <taxon>Bacteria</taxon>
        <taxon>Bacillati</taxon>
        <taxon>Actinomycetota</taxon>
        <taxon>Actinomycetes</taxon>
        <taxon>Kitasatosporales</taxon>
        <taxon>Streptomycetaceae</taxon>
        <taxon>Streptomyces</taxon>
    </lineage>
</organism>
<proteinExistence type="predicted"/>
<feature type="domain" description="DUF5709" evidence="2">
    <location>
        <begin position="102"/>
        <end position="149"/>
    </location>
</feature>
<dbReference type="AlphaFoldDB" id="A0A919E8P3"/>
<evidence type="ECO:0000313" key="3">
    <source>
        <dbReference type="EMBL" id="GHF25711.1"/>
    </source>
</evidence>
<comment type="caution">
    <text evidence="3">The sequence shown here is derived from an EMBL/GenBank/DDBJ whole genome shotgun (WGS) entry which is preliminary data.</text>
</comment>
<evidence type="ECO:0000313" key="4">
    <source>
        <dbReference type="Proteomes" id="UP000638313"/>
    </source>
</evidence>
<dbReference type="Pfam" id="PF18970">
    <property type="entry name" value="DUF5709"/>
    <property type="match status" value="1"/>
</dbReference>
<accession>A0A919E8P3</accession>
<name>A0A919E8P3_9ACTN</name>
<dbReference type="InterPro" id="IPR043763">
    <property type="entry name" value="DUF5709"/>
</dbReference>
<feature type="compositionally biased region" description="Basic and acidic residues" evidence="1">
    <location>
        <begin position="61"/>
        <end position="75"/>
    </location>
</feature>
<reference evidence="3" key="2">
    <citation type="submission" date="2020-09" db="EMBL/GenBank/DDBJ databases">
        <authorList>
            <person name="Sun Q."/>
            <person name="Ohkuma M."/>
        </authorList>
    </citation>
    <scope>NUCLEOTIDE SEQUENCE</scope>
    <source>
        <strain evidence="3">JCM 4059</strain>
    </source>
</reference>
<feature type="compositionally biased region" description="Gly residues" evidence="1">
    <location>
        <begin position="86"/>
        <end position="96"/>
    </location>
</feature>
<keyword evidence="4" id="KW-1185">Reference proteome</keyword>
<sequence length="159" mass="16824">MSDDAMGDEVYQPVGGPDAQDNPELDLENALGEDALDEVLDRGWSPPERPLAVDHTGTTAREQHDGETLDQRLAEEVPDVTAPDGDGIGDLPGGNGEPVDEETGDARAGRLVASDDWMPHRRNSVAARDVGIDGAGASAEEAAMHVIPEEPPVEPLEEE</sequence>
<feature type="region of interest" description="Disordered" evidence="1">
    <location>
        <begin position="1"/>
        <end position="105"/>
    </location>
</feature>
<gene>
    <name evidence="3" type="ORF">GCM10010218_03000</name>
</gene>
<reference evidence="3" key="1">
    <citation type="journal article" date="2014" name="Int. J. Syst. Evol. Microbiol.">
        <title>Complete genome sequence of Corynebacterium casei LMG S-19264T (=DSM 44701T), isolated from a smear-ripened cheese.</title>
        <authorList>
            <consortium name="US DOE Joint Genome Institute (JGI-PGF)"/>
            <person name="Walter F."/>
            <person name="Albersmeier A."/>
            <person name="Kalinowski J."/>
            <person name="Ruckert C."/>
        </authorList>
    </citation>
    <scope>NUCLEOTIDE SEQUENCE</scope>
    <source>
        <strain evidence="3">JCM 4059</strain>
    </source>
</reference>
<dbReference type="RefSeq" id="WP_190127501.1">
    <property type="nucleotide sequence ID" value="NZ_BNBD01000001.1"/>
</dbReference>
<evidence type="ECO:0000256" key="1">
    <source>
        <dbReference type="SAM" id="MobiDB-lite"/>
    </source>
</evidence>
<evidence type="ECO:0000259" key="2">
    <source>
        <dbReference type="Pfam" id="PF18970"/>
    </source>
</evidence>
<protein>
    <recommendedName>
        <fullName evidence="2">DUF5709 domain-containing protein</fullName>
    </recommendedName>
</protein>